<gene>
    <name evidence="1" type="ORF">DM05_5451</name>
</gene>
<dbReference type="Proteomes" id="UP000221580">
    <property type="component" value="Unassembled WGS sequence"/>
</dbReference>
<sequence length="89" mass="9942">MKDGIEKHLGQFWDKRALEIVDDPLSVDDLGAPMESVMAIEALVEIGKMLKVKIPVDVVIRNGGYETKEQFVKLVTSGIIKHLKEKTHA</sequence>
<evidence type="ECO:0008006" key="3">
    <source>
        <dbReference type="Google" id="ProtNLM"/>
    </source>
</evidence>
<dbReference type="RefSeq" id="WP_098480732.1">
    <property type="nucleotide sequence ID" value="NZ_PDJN01000003.1"/>
</dbReference>
<evidence type="ECO:0000313" key="2">
    <source>
        <dbReference type="Proteomes" id="UP000221580"/>
    </source>
</evidence>
<comment type="caution">
    <text evidence="1">The sequence shown here is derived from an EMBL/GenBank/DDBJ whole genome shotgun (WGS) entry which is preliminary data.</text>
</comment>
<dbReference type="AlphaFoldDB" id="A0A7Z1K111"/>
<proteinExistence type="predicted"/>
<evidence type="ECO:0000313" key="1">
    <source>
        <dbReference type="EMBL" id="PFG60731.1"/>
    </source>
</evidence>
<accession>A0A7Z1K111</accession>
<dbReference type="EMBL" id="PDJN01000003">
    <property type="protein sequence ID" value="PFG60731.1"/>
    <property type="molecule type" value="Genomic_DNA"/>
</dbReference>
<protein>
    <recommendedName>
        <fullName evidence="3">Acyl carrier protein</fullName>
    </recommendedName>
</protein>
<reference evidence="1 2" key="2">
    <citation type="submission" date="2017-10" db="EMBL/GenBank/DDBJ databases">
        <title>Bacterial endophytes that colonize and modify switchgrass growth.</title>
        <authorList>
            <person name="Debolt S."/>
        </authorList>
    </citation>
    <scope>NUCLEOTIDE SEQUENCE [LARGE SCALE GENOMIC DNA]</scope>
    <source>
        <strain evidence="1 2">A2-S9</strain>
    </source>
</reference>
<reference evidence="1 2" key="1">
    <citation type="submission" date="2017-09" db="EMBL/GenBank/DDBJ databases">
        <authorList>
            <person name="DeBolt S."/>
            <person name="Huntemann M."/>
            <person name="Clum A."/>
            <person name="Pillay M."/>
            <person name="Palaniappan K."/>
            <person name="Varghese N."/>
            <person name="Mikhailova N."/>
            <person name="Stamatis D."/>
            <person name="Reddy T."/>
            <person name="Daum C."/>
            <person name="Shapiro N."/>
            <person name="Ivanova N."/>
            <person name="Kyrpides N."/>
            <person name="Woyke T."/>
        </authorList>
    </citation>
    <scope>NUCLEOTIDE SEQUENCE [LARGE SCALE GENOMIC DNA]</scope>
    <source>
        <strain evidence="1 2">A2-S9</strain>
    </source>
</reference>
<organism evidence="1 2">
    <name type="scientific">Pseudomonas poae</name>
    <dbReference type="NCBI Taxonomy" id="200451"/>
    <lineage>
        <taxon>Bacteria</taxon>
        <taxon>Pseudomonadati</taxon>
        <taxon>Pseudomonadota</taxon>
        <taxon>Gammaproteobacteria</taxon>
        <taxon>Pseudomonadales</taxon>
        <taxon>Pseudomonadaceae</taxon>
        <taxon>Pseudomonas</taxon>
    </lineage>
</organism>
<name>A0A7Z1K111_9PSED</name>